<evidence type="ECO:0000313" key="1">
    <source>
        <dbReference type="Proteomes" id="UP000492821"/>
    </source>
</evidence>
<dbReference type="AlphaFoldDB" id="A0A7E4UMQ1"/>
<accession>A0A7E4UMQ1</accession>
<reference evidence="2" key="2">
    <citation type="submission" date="2020-10" db="UniProtKB">
        <authorList>
            <consortium name="WormBaseParasite"/>
        </authorList>
    </citation>
    <scope>IDENTIFICATION</scope>
</reference>
<name>A0A7E4UMQ1_PANRE</name>
<reference evidence="1" key="1">
    <citation type="journal article" date="2013" name="Genetics">
        <title>The draft genome and transcriptome of Panagrellus redivivus are shaped by the harsh demands of a free-living lifestyle.</title>
        <authorList>
            <person name="Srinivasan J."/>
            <person name="Dillman A.R."/>
            <person name="Macchietto M.G."/>
            <person name="Heikkinen L."/>
            <person name="Lakso M."/>
            <person name="Fracchia K.M."/>
            <person name="Antoshechkin I."/>
            <person name="Mortazavi A."/>
            <person name="Wong G."/>
            <person name="Sternberg P.W."/>
        </authorList>
    </citation>
    <scope>NUCLEOTIDE SEQUENCE [LARGE SCALE GENOMIC DNA]</scope>
    <source>
        <strain evidence="1">MT8872</strain>
    </source>
</reference>
<sequence length="213" mass="24873">MPYPILQLPYGLQRRLRGLATPKERYNLQVAIGFDKNYLSPLQMHNNNPKYFENQLWNTSELLFITTDVDLHYGCTNDDLFVFERNLKIINFEEFDFDKPWFDHFVINCESFGIGGGIMNSACLKKLSKLCDSKRITDLSLRDCTPDVSLCLIFESFSNLETISLHSPNYESNWIQDILSCKKLDLIGLEIESRFEKLFCFEPHELSLLYKVS</sequence>
<dbReference type="WBParaSite" id="Pan_g10614.t1">
    <property type="protein sequence ID" value="Pan_g10614.t1"/>
    <property type="gene ID" value="Pan_g10614"/>
</dbReference>
<evidence type="ECO:0000313" key="2">
    <source>
        <dbReference type="WBParaSite" id="Pan_g10614.t1"/>
    </source>
</evidence>
<organism evidence="1 2">
    <name type="scientific">Panagrellus redivivus</name>
    <name type="common">Microworm</name>
    <dbReference type="NCBI Taxonomy" id="6233"/>
    <lineage>
        <taxon>Eukaryota</taxon>
        <taxon>Metazoa</taxon>
        <taxon>Ecdysozoa</taxon>
        <taxon>Nematoda</taxon>
        <taxon>Chromadorea</taxon>
        <taxon>Rhabditida</taxon>
        <taxon>Tylenchina</taxon>
        <taxon>Panagrolaimomorpha</taxon>
        <taxon>Panagrolaimoidea</taxon>
        <taxon>Panagrolaimidae</taxon>
        <taxon>Panagrellus</taxon>
    </lineage>
</organism>
<proteinExistence type="predicted"/>
<keyword evidence="1" id="KW-1185">Reference proteome</keyword>
<protein>
    <submittedName>
        <fullName evidence="2">F-box/LRR-repeat protein</fullName>
    </submittedName>
</protein>
<dbReference type="Proteomes" id="UP000492821">
    <property type="component" value="Unassembled WGS sequence"/>
</dbReference>